<dbReference type="InterPro" id="IPR036737">
    <property type="entry name" value="OmpA-like_sf"/>
</dbReference>
<dbReference type="PANTHER" id="PTHR30329:SF21">
    <property type="entry name" value="LIPOPROTEIN YIAD-RELATED"/>
    <property type="match status" value="1"/>
</dbReference>
<evidence type="ECO:0000256" key="2">
    <source>
        <dbReference type="ARBA" id="ARBA00023136"/>
    </source>
</evidence>
<dbReference type="InterPro" id="IPR050330">
    <property type="entry name" value="Bact_OuterMem_StrucFunc"/>
</dbReference>
<organism evidence="7 8">
    <name type="scientific">Marilutibacter spongiae</name>
    <dbReference type="NCBI Taxonomy" id="2025720"/>
    <lineage>
        <taxon>Bacteria</taxon>
        <taxon>Pseudomonadati</taxon>
        <taxon>Pseudomonadota</taxon>
        <taxon>Gammaproteobacteria</taxon>
        <taxon>Lysobacterales</taxon>
        <taxon>Lysobacteraceae</taxon>
        <taxon>Marilutibacter</taxon>
    </lineage>
</organism>
<name>A0A7W3TNZ0_9GAMM</name>
<dbReference type="AlphaFoldDB" id="A0A7W3TNZ0"/>
<dbReference type="RefSeq" id="WP_182688610.1">
    <property type="nucleotide sequence ID" value="NZ_JACHTF010000019.1"/>
</dbReference>
<dbReference type="InterPro" id="IPR006665">
    <property type="entry name" value="OmpA-like"/>
</dbReference>
<keyword evidence="5" id="KW-0732">Signal</keyword>
<feature type="chain" id="PRO_5031490146" evidence="5">
    <location>
        <begin position="27"/>
        <end position="373"/>
    </location>
</feature>
<reference evidence="7 8" key="1">
    <citation type="submission" date="2020-08" db="EMBL/GenBank/DDBJ databases">
        <authorList>
            <person name="Xu S."/>
            <person name="Li A."/>
        </authorList>
    </citation>
    <scope>NUCLEOTIDE SEQUENCE [LARGE SCALE GENOMIC DNA]</scope>
    <source>
        <strain evidence="7 8">119BY6-57</strain>
    </source>
</reference>
<dbReference type="CDD" id="cd07185">
    <property type="entry name" value="OmpA_C-like"/>
    <property type="match status" value="1"/>
</dbReference>
<accession>A0A7W3TNZ0</accession>
<dbReference type="PANTHER" id="PTHR30329">
    <property type="entry name" value="STATOR ELEMENT OF FLAGELLAR MOTOR COMPLEX"/>
    <property type="match status" value="1"/>
</dbReference>
<keyword evidence="2 4" id="KW-0472">Membrane</keyword>
<evidence type="ECO:0000256" key="5">
    <source>
        <dbReference type="SAM" id="SignalP"/>
    </source>
</evidence>
<dbReference type="Pfam" id="PF00691">
    <property type="entry name" value="OmpA"/>
    <property type="match status" value="1"/>
</dbReference>
<keyword evidence="3" id="KW-0998">Cell outer membrane</keyword>
<comment type="caution">
    <text evidence="7">The sequence shown here is derived from an EMBL/GenBank/DDBJ whole genome shotgun (WGS) entry which is preliminary data.</text>
</comment>
<sequence length="373" mass="39844">MQRYTRSVLVLLPLAMLLAAPPPADAGEWLRKLKRVAGDAVQQEVEDKVDEQSRRVARCAMGDEACVSRAQARGDIVQMEVQGDSPAPLPGAGPSTDIPLVSPYPGSVRTDRDVQAHADYVRITGFANRRPTTEPLEGRLTYVRYRNPAGRSTLEILRHYREALVAQGFRLDWECASRKACGSTGFHDGRSYSWKDINGLNPGIAGDTRYFTGRTSHENGFAYVSISINPQVTDLQVLETPAVQAKGGGVTADSLASGLAKDGKVTLDGIHFDTGRATLRSESGPALDAAARLMREQPALRLAVVGHTDSSGDPAANLQLSRQRAGTVLAALVSRGVPAARLSASGRGSGMPVASNATEAGRALNRRVELVKP</sequence>
<proteinExistence type="predicted"/>
<protein>
    <submittedName>
        <fullName evidence="7">OmpA family protein</fullName>
    </submittedName>
</protein>
<dbReference type="EMBL" id="JACHTF010000019">
    <property type="protein sequence ID" value="MBB1061841.1"/>
    <property type="molecule type" value="Genomic_DNA"/>
</dbReference>
<feature type="domain" description="OmpA-like" evidence="6">
    <location>
        <begin position="259"/>
        <end position="373"/>
    </location>
</feature>
<evidence type="ECO:0000256" key="1">
    <source>
        <dbReference type="ARBA" id="ARBA00004442"/>
    </source>
</evidence>
<evidence type="ECO:0000313" key="8">
    <source>
        <dbReference type="Proteomes" id="UP000523196"/>
    </source>
</evidence>
<comment type="subcellular location">
    <subcellularLocation>
        <location evidence="1">Cell outer membrane</location>
    </subcellularLocation>
</comment>
<keyword evidence="8" id="KW-1185">Reference proteome</keyword>
<dbReference type="SUPFAM" id="SSF103088">
    <property type="entry name" value="OmpA-like"/>
    <property type="match status" value="1"/>
</dbReference>
<dbReference type="PROSITE" id="PS51123">
    <property type="entry name" value="OMPA_2"/>
    <property type="match status" value="1"/>
</dbReference>
<evidence type="ECO:0000256" key="3">
    <source>
        <dbReference type="ARBA" id="ARBA00023237"/>
    </source>
</evidence>
<dbReference type="GO" id="GO:0009279">
    <property type="term" value="C:cell outer membrane"/>
    <property type="evidence" value="ECO:0007669"/>
    <property type="project" value="UniProtKB-SubCell"/>
</dbReference>
<evidence type="ECO:0000313" key="7">
    <source>
        <dbReference type="EMBL" id="MBB1061841.1"/>
    </source>
</evidence>
<dbReference type="InterPro" id="IPR006664">
    <property type="entry name" value="OMP_bac"/>
</dbReference>
<dbReference type="Proteomes" id="UP000523196">
    <property type="component" value="Unassembled WGS sequence"/>
</dbReference>
<gene>
    <name evidence="7" type="ORF">H4F98_14800</name>
</gene>
<evidence type="ECO:0000259" key="6">
    <source>
        <dbReference type="PROSITE" id="PS51123"/>
    </source>
</evidence>
<evidence type="ECO:0000256" key="4">
    <source>
        <dbReference type="PROSITE-ProRule" id="PRU00473"/>
    </source>
</evidence>
<dbReference type="Gene3D" id="3.30.1330.60">
    <property type="entry name" value="OmpA-like domain"/>
    <property type="match status" value="1"/>
</dbReference>
<dbReference type="PRINTS" id="PR01021">
    <property type="entry name" value="OMPADOMAIN"/>
</dbReference>
<feature type="signal peptide" evidence="5">
    <location>
        <begin position="1"/>
        <end position="26"/>
    </location>
</feature>